<dbReference type="Pfam" id="PF09983">
    <property type="entry name" value="JetD_C"/>
    <property type="match status" value="1"/>
</dbReference>
<keyword evidence="3" id="KW-1185">Reference proteome</keyword>
<dbReference type="Proteomes" id="UP001597458">
    <property type="component" value="Unassembled WGS sequence"/>
</dbReference>
<comment type="caution">
    <text evidence="2">The sequence shown here is derived from an EMBL/GenBank/DDBJ whole genome shotgun (WGS) entry which is preliminary data.</text>
</comment>
<name>A0ABW5PVE2_9BACI</name>
<evidence type="ECO:0000259" key="1">
    <source>
        <dbReference type="Pfam" id="PF09983"/>
    </source>
</evidence>
<dbReference type="EMBL" id="JBHUMR010000025">
    <property type="protein sequence ID" value="MFD2618712.1"/>
    <property type="molecule type" value="Genomic_DNA"/>
</dbReference>
<reference evidence="3" key="1">
    <citation type="journal article" date="2019" name="Int. J. Syst. Evol. Microbiol.">
        <title>The Global Catalogue of Microorganisms (GCM) 10K type strain sequencing project: providing services to taxonomists for standard genome sequencing and annotation.</title>
        <authorList>
            <consortium name="The Broad Institute Genomics Platform"/>
            <consortium name="The Broad Institute Genome Sequencing Center for Infectious Disease"/>
            <person name="Wu L."/>
            <person name="Ma J."/>
        </authorList>
    </citation>
    <scope>NUCLEOTIDE SEQUENCE [LARGE SCALE GENOMIC DNA]</scope>
    <source>
        <strain evidence="3">TISTR 2241</strain>
    </source>
</reference>
<evidence type="ECO:0000313" key="2">
    <source>
        <dbReference type="EMBL" id="MFD2618712.1"/>
    </source>
</evidence>
<feature type="domain" description="Wadjet protein JetD C-terminal" evidence="1">
    <location>
        <begin position="179"/>
        <end position="262"/>
    </location>
</feature>
<proteinExistence type="predicted"/>
<organism evidence="2 3">
    <name type="scientific">Terrilactibacillus laevilacticus</name>
    <dbReference type="NCBI Taxonomy" id="1380157"/>
    <lineage>
        <taxon>Bacteria</taxon>
        <taxon>Bacillati</taxon>
        <taxon>Bacillota</taxon>
        <taxon>Bacilli</taxon>
        <taxon>Bacillales</taxon>
        <taxon>Bacillaceae</taxon>
        <taxon>Terrilactibacillus</taxon>
    </lineage>
</organism>
<sequence length="343" mass="40814">MDQIRKIFTTFKKKTITLLELEHLLNPFFPTYEAFSETILQFEEREILVMVKAKGRTDRSPSLAFQYRINKSLLMRDFHKELQIYRGKLHPSINIDEYYRMDPSIWKKHLPFILKVDQFIKQNSFPTEYVPAPERSYELVGDEKWIIEKGGKEILERIGLFHLLNIIPVSEPLMFAINPKKINARKQYHLIVENKTTYQGLLQILRETKFSTLIYGRGKAIIKSIEQFSIQYPVVAHHDFFYFGDLDKEGIWIWHALNNKQPVRLAMPFYFVCLKKEPAVGKAYQREHGDSMKAFLLKFPLVEQEVIRNMLASGKYWPQETLKTRELQQVWRESDWTSLIYKK</sequence>
<dbReference type="RefSeq" id="WP_141191611.1">
    <property type="nucleotide sequence ID" value="NZ_JBHUMR010000025.1"/>
</dbReference>
<evidence type="ECO:0000313" key="3">
    <source>
        <dbReference type="Proteomes" id="UP001597458"/>
    </source>
</evidence>
<gene>
    <name evidence="2" type="ORF">ACFSTF_15590</name>
</gene>
<accession>A0ABW5PVE2</accession>
<protein>
    <submittedName>
        <fullName evidence="2">Wadjet anti-phage system protein JetD domain-containing protein</fullName>
    </submittedName>
</protein>
<dbReference type="InterPro" id="IPR024534">
    <property type="entry name" value="JetD_C"/>
</dbReference>